<feature type="chain" id="PRO_5001779296" description="Extracellular membrane protein CFEM domain-containing protein" evidence="1">
    <location>
        <begin position="21"/>
        <end position="293"/>
    </location>
</feature>
<dbReference type="OrthoDB" id="5137645at2759"/>
<keyword evidence="3" id="KW-1185">Reference proteome</keyword>
<protein>
    <recommendedName>
        <fullName evidence="4">Extracellular membrane protein CFEM domain-containing protein</fullName>
    </recommendedName>
</protein>
<feature type="signal peptide" evidence="1">
    <location>
        <begin position="1"/>
        <end position="20"/>
    </location>
</feature>
<evidence type="ECO:0000313" key="2">
    <source>
        <dbReference type="EMBL" id="KFA63195.1"/>
    </source>
</evidence>
<dbReference type="InParanoid" id="A0A084QGW0"/>
<dbReference type="HOGENOM" id="CLU_930929_0_0_1"/>
<name>A0A084QGW0_STAC4</name>
<sequence length="293" mass="30806">MHFTTFLNFASLATLATAAAAVPSAFEFGQETSPASLETRTNKGFSCPNTMSYCPWTKSCSCQPGMQWDDRKGCCVGNKMTGAWPKPSLDAYVSIGIELGTFCAASPTKIVPYDAKHKYCQASLENVAFCAPKTVEKDLVKIGVGIDIDLSANIGVDLKNTCAGLSGLYLGSVVDAVALFNTNKFGFGLSVSAGFGGLKLGLFKSIKNLSCLIGLTNCNYDCVSHCTKGCGNYIDVVGKVGGLINGLVGFCVLPDVVLYINAAGKIVSLAIEGMLCVVGKLLTVLLKTFKCNC</sequence>
<organism evidence="2 3">
    <name type="scientific">Stachybotrys chlorohalonatus (strain IBT 40285)</name>
    <dbReference type="NCBI Taxonomy" id="1283841"/>
    <lineage>
        <taxon>Eukaryota</taxon>
        <taxon>Fungi</taxon>
        <taxon>Dikarya</taxon>
        <taxon>Ascomycota</taxon>
        <taxon>Pezizomycotina</taxon>
        <taxon>Sordariomycetes</taxon>
        <taxon>Hypocreomycetidae</taxon>
        <taxon>Hypocreales</taxon>
        <taxon>Stachybotryaceae</taxon>
        <taxon>Stachybotrys</taxon>
    </lineage>
</organism>
<proteinExistence type="predicted"/>
<keyword evidence="1" id="KW-0732">Signal</keyword>
<dbReference type="OMA" id="PWTKACS"/>
<evidence type="ECO:0000313" key="3">
    <source>
        <dbReference type="Proteomes" id="UP000028524"/>
    </source>
</evidence>
<reference evidence="2 3" key="1">
    <citation type="journal article" date="2014" name="BMC Genomics">
        <title>Comparative genome sequencing reveals chemotype-specific gene clusters in the toxigenic black mold Stachybotrys.</title>
        <authorList>
            <person name="Semeiks J."/>
            <person name="Borek D."/>
            <person name="Otwinowski Z."/>
            <person name="Grishin N.V."/>
        </authorList>
    </citation>
    <scope>NUCLEOTIDE SEQUENCE [LARGE SCALE GENOMIC DNA]</scope>
    <source>
        <strain evidence="2 3">IBT 40285</strain>
    </source>
</reference>
<dbReference type="EMBL" id="KL660754">
    <property type="protein sequence ID" value="KFA63195.1"/>
    <property type="molecule type" value="Genomic_DNA"/>
</dbReference>
<dbReference type="Proteomes" id="UP000028524">
    <property type="component" value="Unassembled WGS sequence"/>
</dbReference>
<accession>A0A084QGW0</accession>
<gene>
    <name evidence="2" type="ORF">S40285_03269</name>
</gene>
<dbReference type="AlphaFoldDB" id="A0A084QGW0"/>
<evidence type="ECO:0000256" key="1">
    <source>
        <dbReference type="SAM" id="SignalP"/>
    </source>
</evidence>
<evidence type="ECO:0008006" key="4">
    <source>
        <dbReference type="Google" id="ProtNLM"/>
    </source>
</evidence>